<reference evidence="1" key="1">
    <citation type="submission" date="2019-05" db="EMBL/GenBank/DDBJ databases">
        <title>Revised genome assembly of Burkholderiaceae (previously Ralstonia) sp. PBA.</title>
        <authorList>
            <person name="Gan H.M."/>
        </authorList>
    </citation>
    <scope>NUCLEOTIDE SEQUENCE</scope>
    <source>
        <strain evidence="1">PBA</strain>
    </source>
</reference>
<sequence length="268" mass="29353">MSSDSLEPIDQPADVSTESATDGAGALSKALDVLELVMGSVYPPSAAAITDALNLPRPTTNRIIGNLVRLDFLKRDARQRQLIEGDRLLKLALDVVARATQRGPRHDILRELSDRTGETCNVGVITGGRVRYVDRVEARWPLSLRLEPGSEIPLHCTAIGKLLLAYLPPVHREKYLMTIELVRHTEHTMTDVDALRIALDQIVEEGVSLDDEEYLPGVVGMAVPIPNGDNPPIMGLAIAAPRARASAAELRDSLPLLREFAQRMTLCY</sequence>
<accession>A0ACD3SRE5</accession>
<name>A0ACD3SRE5_9BURK</name>
<organism evidence="1 2">
    <name type="scientific">Imbroritus primus</name>
    <dbReference type="NCBI Taxonomy" id="3058603"/>
    <lineage>
        <taxon>Bacteria</taxon>
        <taxon>Pseudomonadati</taxon>
        <taxon>Pseudomonadota</taxon>
        <taxon>Betaproteobacteria</taxon>
        <taxon>Burkholderiales</taxon>
        <taxon>Burkholderiaceae</taxon>
        <taxon>Imbroritus</taxon>
    </lineage>
</organism>
<dbReference type="Proteomes" id="UP000004277">
    <property type="component" value="Unassembled WGS sequence"/>
</dbReference>
<dbReference type="EMBL" id="AKCV02000015">
    <property type="protein sequence ID" value="TMS58746.1"/>
    <property type="molecule type" value="Genomic_DNA"/>
</dbReference>
<proteinExistence type="predicted"/>
<evidence type="ECO:0000313" key="2">
    <source>
        <dbReference type="Proteomes" id="UP000004277"/>
    </source>
</evidence>
<evidence type="ECO:0000313" key="1">
    <source>
        <dbReference type="EMBL" id="TMS58746.1"/>
    </source>
</evidence>
<protein>
    <submittedName>
        <fullName evidence="1">IclR family transcriptional regulator</fullName>
    </submittedName>
</protein>
<comment type="caution">
    <text evidence="1">The sequence shown here is derived from an EMBL/GenBank/DDBJ whole genome shotgun (WGS) entry which is preliminary data.</text>
</comment>
<gene>
    <name evidence="1" type="ORF">MW7_008570</name>
</gene>
<keyword evidence="2" id="KW-1185">Reference proteome</keyword>